<dbReference type="GO" id="GO:0071555">
    <property type="term" value="P:cell wall organization"/>
    <property type="evidence" value="ECO:0007669"/>
    <property type="project" value="UniProtKB-UniRule"/>
</dbReference>
<organism evidence="10 11">
    <name type="scientific">Aquipseudomonas campi</name>
    <dbReference type="NCBI Taxonomy" id="2731681"/>
    <lineage>
        <taxon>Bacteria</taxon>
        <taxon>Pseudomonadati</taxon>
        <taxon>Pseudomonadota</taxon>
        <taxon>Gammaproteobacteria</taxon>
        <taxon>Pseudomonadales</taxon>
        <taxon>Pseudomonadaceae</taxon>
        <taxon>Aquipseudomonas</taxon>
    </lineage>
</organism>
<keyword evidence="4 7" id="KW-0133">Cell shape</keyword>
<dbReference type="InterPro" id="IPR002477">
    <property type="entry name" value="Peptidoglycan-bd-like"/>
</dbReference>
<evidence type="ECO:0000256" key="1">
    <source>
        <dbReference type="ARBA" id="ARBA00004752"/>
    </source>
</evidence>
<reference evidence="10" key="1">
    <citation type="submission" date="2020-07" db="EMBL/GenBank/DDBJ databases">
        <title>Nitrate ammonifying Pseudomonas campi sp. nov. isolated from German agricultural grassland.</title>
        <authorList>
            <person name="Timsy T."/>
            <person name="Ulrich A."/>
            <person name="Spanner T."/>
            <person name="Foesel B."/>
            <person name="Kolb S."/>
            <person name="Horn M.A."/>
            <person name="Behrendt U."/>
        </authorList>
    </citation>
    <scope>NUCLEOTIDE SEQUENCE</scope>
    <source>
        <strain evidence="10">S1-A32-2</strain>
    </source>
</reference>
<evidence type="ECO:0000259" key="9">
    <source>
        <dbReference type="PROSITE" id="PS52029"/>
    </source>
</evidence>
<dbReference type="KEGG" id="pcam:HNE05_16420"/>
<dbReference type="SUPFAM" id="SSF47090">
    <property type="entry name" value="PGBD-like"/>
    <property type="match status" value="1"/>
</dbReference>
<feature type="chain" id="PRO_5027054567" evidence="8">
    <location>
        <begin position="23"/>
        <end position="516"/>
    </location>
</feature>
<dbReference type="Proteomes" id="UP000501379">
    <property type="component" value="Chromosome"/>
</dbReference>
<dbReference type="Gene3D" id="1.10.101.10">
    <property type="entry name" value="PGBD-like superfamily/PGBD"/>
    <property type="match status" value="1"/>
</dbReference>
<dbReference type="Gene3D" id="2.40.440.10">
    <property type="entry name" value="L,D-transpeptidase catalytic domain-like"/>
    <property type="match status" value="1"/>
</dbReference>
<evidence type="ECO:0000256" key="6">
    <source>
        <dbReference type="ARBA" id="ARBA00023316"/>
    </source>
</evidence>
<dbReference type="AlphaFoldDB" id="A0A6M8FHM9"/>
<evidence type="ECO:0000256" key="4">
    <source>
        <dbReference type="ARBA" id="ARBA00022960"/>
    </source>
</evidence>
<gene>
    <name evidence="10" type="ORF">HNE05_16420</name>
</gene>
<sequence>MFKKCASYPSILLLTLPLVANAMEAPDAQPVDLRPLLMQPASPCTAVLASLDDSTATLLNNFYAQRDGRPAWRDAPHLQLLQEQLAQLADDGLNPADYPLPQSADHCNDLQASSSYLRALRDLRSGRLDQQQLEPLWRDPQQTRPDPQLATLSIALLQVDDPAAAFASARPTLPQYQRLRAVYAHERLQPLPSWPALPTGPLLRPGKQDARVPLLRERLNLPVDEVQAEFYDPSTVTALEDFQARHGLKPDGILGPASLTELNLDALTRRAQLRVNLERLRWLADDLGQAQVAINVAAAELLVLQQGEERWRTRTQVGRVERQTPLLASRINRLTLNPTWTVPPTILREDKLPAIRADRSYLSEHEMDVYDHDGNWLDPEQIDWDNPGAILLRQAAGVRNPLGQVALRFGNPFSVYLHDTPSKNLFEKAPRLFSSGCVRVEAVDSLLTWLLPPAELASVQTRIASGKTQQYRLAQPAPLLIAYWTVEVDADGQLRYAPDTYQHDARLIQALRASGS</sequence>
<dbReference type="UniPathway" id="UPA00219"/>
<dbReference type="GO" id="GO:0008360">
    <property type="term" value="P:regulation of cell shape"/>
    <property type="evidence" value="ECO:0007669"/>
    <property type="project" value="UniProtKB-UniRule"/>
</dbReference>
<dbReference type="RefSeq" id="WP_173211734.1">
    <property type="nucleotide sequence ID" value="NZ_CP053697.2"/>
</dbReference>
<dbReference type="Pfam" id="PF20142">
    <property type="entry name" value="Scaffold"/>
    <property type="match status" value="1"/>
</dbReference>
<dbReference type="GO" id="GO:0016740">
    <property type="term" value="F:transferase activity"/>
    <property type="evidence" value="ECO:0007669"/>
    <property type="project" value="UniProtKB-KW"/>
</dbReference>
<proteinExistence type="inferred from homology"/>
<evidence type="ECO:0000256" key="7">
    <source>
        <dbReference type="PROSITE-ProRule" id="PRU01373"/>
    </source>
</evidence>
<keyword evidence="6 7" id="KW-0961">Cell wall biogenesis/degradation</keyword>
<dbReference type="EMBL" id="CP053697">
    <property type="protein sequence ID" value="QKE65773.1"/>
    <property type="molecule type" value="Genomic_DNA"/>
</dbReference>
<keyword evidence="5 7" id="KW-0573">Peptidoglycan synthesis</keyword>
<dbReference type="SUPFAM" id="SSF141523">
    <property type="entry name" value="L,D-transpeptidase catalytic domain-like"/>
    <property type="match status" value="1"/>
</dbReference>
<dbReference type="InterPro" id="IPR036366">
    <property type="entry name" value="PGBDSf"/>
</dbReference>
<dbReference type="InterPro" id="IPR052905">
    <property type="entry name" value="LD-transpeptidase_YkuD-like"/>
</dbReference>
<evidence type="ECO:0000256" key="2">
    <source>
        <dbReference type="ARBA" id="ARBA00005992"/>
    </source>
</evidence>
<dbReference type="InterPro" id="IPR045380">
    <property type="entry name" value="LD_TPept_scaffold_dom"/>
</dbReference>
<dbReference type="InterPro" id="IPR038063">
    <property type="entry name" value="Transpep_catalytic_dom"/>
</dbReference>
<comment type="pathway">
    <text evidence="1 7">Cell wall biogenesis; peptidoglycan biosynthesis.</text>
</comment>
<evidence type="ECO:0000313" key="10">
    <source>
        <dbReference type="EMBL" id="QKE65773.1"/>
    </source>
</evidence>
<dbReference type="InterPro" id="IPR036365">
    <property type="entry name" value="PGBD-like_sf"/>
</dbReference>
<protein>
    <submittedName>
        <fullName evidence="10">L,D-transpeptidase family protein</fullName>
    </submittedName>
</protein>
<dbReference type="GO" id="GO:0009252">
    <property type="term" value="P:peptidoglycan biosynthetic process"/>
    <property type="evidence" value="ECO:0007669"/>
    <property type="project" value="UniProtKB-UniPathway"/>
</dbReference>
<feature type="active site" description="Proton donor/acceptor" evidence="7">
    <location>
        <position position="418"/>
    </location>
</feature>
<evidence type="ECO:0000256" key="3">
    <source>
        <dbReference type="ARBA" id="ARBA00022679"/>
    </source>
</evidence>
<keyword evidence="8" id="KW-0732">Signal</keyword>
<feature type="active site" description="Nucleophile" evidence="7">
    <location>
        <position position="437"/>
    </location>
</feature>
<dbReference type="PROSITE" id="PS52029">
    <property type="entry name" value="LD_TPASE"/>
    <property type="match status" value="1"/>
</dbReference>
<dbReference type="PANTHER" id="PTHR41533:SF2">
    <property type="entry name" value="BLR7131 PROTEIN"/>
    <property type="match status" value="1"/>
</dbReference>
<dbReference type="InterPro" id="IPR005490">
    <property type="entry name" value="LD_TPept_cat_dom"/>
</dbReference>
<keyword evidence="11" id="KW-1185">Reference proteome</keyword>
<dbReference type="CDD" id="cd16913">
    <property type="entry name" value="YkuD_like"/>
    <property type="match status" value="1"/>
</dbReference>
<accession>A0A6M8FHM9</accession>
<feature type="signal peptide" evidence="8">
    <location>
        <begin position="1"/>
        <end position="22"/>
    </location>
</feature>
<evidence type="ECO:0000256" key="5">
    <source>
        <dbReference type="ARBA" id="ARBA00022984"/>
    </source>
</evidence>
<dbReference type="GO" id="GO:0004180">
    <property type="term" value="F:carboxypeptidase activity"/>
    <property type="evidence" value="ECO:0007669"/>
    <property type="project" value="UniProtKB-ARBA"/>
</dbReference>
<feature type="domain" description="L,D-TPase catalytic" evidence="9">
    <location>
        <begin position="290"/>
        <end position="464"/>
    </location>
</feature>
<dbReference type="Pfam" id="PF01471">
    <property type="entry name" value="PG_binding_1"/>
    <property type="match status" value="1"/>
</dbReference>
<dbReference type="Pfam" id="PF03734">
    <property type="entry name" value="YkuD"/>
    <property type="match status" value="1"/>
</dbReference>
<dbReference type="PANTHER" id="PTHR41533">
    <property type="entry name" value="L,D-TRANSPEPTIDASE HI_1667-RELATED"/>
    <property type="match status" value="1"/>
</dbReference>
<evidence type="ECO:0000256" key="8">
    <source>
        <dbReference type="SAM" id="SignalP"/>
    </source>
</evidence>
<keyword evidence="3" id="KW-0808">Transferase</keyword>
<comment type="similarity">
    <text evidence="2">Belongs to the YkuD family.</text>
</comment>
<name>A0A6M8FHM9_9GAMM</name>
<evidence type="ECO:0000313" key="11">
    <source>
        <dbReference type="Proteomes" id="UP000501379"/>
    </source>
</evidence>